<accession>A0A117LBD1</accession>
<organism evidence="7 8">
    <name type="scientific">Thermacetogenium phaeum</name>
    <dbReference type="NCBI Taxonomy" id="85874"/>
    <lineage>
        <taxon>Bacteria</taxon>
        <taxon>Bacillati</taxon>
        <taxon>Bacillota</taxon>
        <taxon>Clostridia</taxon>
        <taxon>Thermoanaerobacterales</taxon>
        <taxon>Thermoanaerobacteraceae</taxon>
        <taxon>Thermacetogenium</taxon>
    </lineage>
</organism>
<name>A0A117LBD1_9THEO</name>
<keyword evidence="3" id="KW-0677">Repeat</keyword>
<dbReference type="Gene3D" id="3.30.70.20">
    <property type="match status" value="2"/>
</dbReference>
<evidence type="ECO:0000313" key="8">
    <source>
        <dbReference type="Proteomes" id="UP000053326"/>
    </source>
</evidence>
<protein>
    <submittedName>
        <fullName evidence="7">4Fe-4S ferredoxin</fullName>
    </submittedName>
</protein>
<dbReference type="InterPro" id="IPR017900">
    <property type="entry name" value="4Fe4S_Fe_S_CS"/>
</dbReference>
<dbReference type="EMBL" id="LGFO01000044">
    <property type="protein sequence ID" value="KUK36771.1"/>
    <property type="molecule type" value="Genomic_DNA"/>
</dbReference>
<feature type="domain" description="4Fe-4S ferredoxin-type" evidence="6">
    <location>
        <begin position="3"/>
        <end position="32"/>
    </location>
</feature>
<dbReference type="InterPro" id="IPR050294">
    <property type="entry name" value="RnfB_subfamily"/>
</dbReference>
<sequence>MSKRVICKEDVCIGCRLCEINCITAHSPYPHDIWKAFKLQKERPVARVLVEEKGETSFALSCRQCREPECVKSCLTGALRIDPVSGVVVLAQERCIGCWTCIVSCPYGAIRPSGGKRMVATKCDLCRGIREVPACVAGCPNDALELADGGEE</sequence>
<evidence type="ECO:0000313" key="7">
    <source>
        <dbReference type="EMBL" id="KUK36771.1"/>
    </source>
</evidence>
<evidence type="ECO:0000256" key="3">
    <source>
        <dbReference type="ARBA" id="ARBA00022737"/>
    </source>
</evidence>
<dbReference type="InterPro" id="IPR017896">
    <property type="entry name" value="4Fe4S_Fe-S-bd"/>
</dbReference>
<keyword evidence="1" id="KW-0004">4Fe-4S</keyword>
<dbReference type="PANTHER" id="PTHR42859">
    <property type="entry name" value="OXIDOREDUCTASE"/>
    <property type="match status" value="1"/>
</dbReference>
<keyword evidence="2" id="KW-0479">Metal-binding</keyword>
<feature type="domain" description="4Fe-4S ferredoxin-type" evidence="6">
    <location>
        <begin position="86"/>
        <end position="115"/>
    </location>
</feature>
<dbReference type="GO" id="GO:0046872">
    <property type="term" value="F:metal ion binding"/>
    <property type="evidence" value="ECO:0007669"/>
    <property type="project" value="UniProtKB-KW"/>
</dbReference>
<evidence type="ECO:0000256" key="5">
    <source>
        <dbReference type="ARBA" id="ARBA00023014"/>
    </source>
</evidence>
<keyword evidence="5" id="KW-0411">Iron-sulfur</keyword>
<comment type="caution">
    <text evidence="7">The sequence shown here is derived from an EMBL/GenBank/DDBJ whole genome shotgun (WGS) entry which is preliminary data.</text>
</comment>
<dbReference type="Pfam" id="PF13247">
    <property type="entry name" value="Fer4_11"/>
    <property type="match status" value="1"/>
</dbReference>
<dbReference type="PROSITE" id="PS00198">
    <property type="entry name" value="4FE4S_FER_1"/>
    <property type="match status" value="1"/>
</dbReference>
<evidence type="ECO:0000256" key="4">
    <source>
        <dbReference type="ARBA" id="ARBA00023004"/>
    </source>
</evidence>
<dbReference type="CDD" id="cd10563">
    <property type="entry name" value="CooF_like"/>
    <property type="match status" value="1"/>
</dbReference>
<dbReference type="AlphaFoldDB" id="A0A117LBD1"/>
<dbReference type="Proteomes" id="UP000053326">
    <property type="component" value="Unassembled WGS sequence"/>
</dbReference>
<reference evidence="8" key="1">
    <citation type="journal article" date="2015" name="MBio">
        <title>Genome-Resolved Metagenomic Analysis Reveals Roles for Candidate Phyla and Other Microbial Community Members in Biogeochemical Transformations in Oil Reservoirs.</title>
        <authorList>
            <person name="Hu P."/>
            <person name="Tom L."/>
            <person name="Singh A."/>
            <person name="Thomas B.C."/>
            <person name="Baker B.J."/>
            <person name="Piceno Y.M."/>
            <person name="Andersen G.L."/>
            <person name="Banfield J.F."/>
        </authorList>
    </citation>
    <scope>NUCLEOTIDE SEQUENCE [LARGE SCALE GENOMIC DNA]</scope>
</reference>
<keyword evidence="4" id="KW-0408">Iron</keyword>
<dbReference type="GO" id="GO:0051539">
    <property type="term" value="F:4 iron, 4 sulfur cluster binding"/>
    <property type="evidence" value="ECO:0007669"/>
    <property type="project" value="UniProtKB-KW"/>
</dbReference>
<evidence type="ECO:0000256" key="2">
    <source>
        <dbReference type="ARBA" id="ARBA00022723"/>
    </source>
</evidence>
<dbReference type="PANTHER" id="PTHR42859:SF17">
    <property type="entry name" value="ELECTRON TRANSPORT PROTEIN HYDN-RELATED"/>
    <property type="match status" value="1"/>
</dbReference>
<gene>
    <name evidence="7" type="ORF">XD66_0522</name>
</gene>
<evidence type="ECO:0000259" key="6">
    <source>
        <dbReference type="PROSITE" id="PS51379"/>
    </source>
</evidence>
<dbReference type="PROSITE" id="PS51379">
    <property type="entry name" value="4FE4S_FER_2"/>
    <property type="match status" value="2"/>
</dbReference>
<evidence type="ECO:0000256" key="1">
    <source>
        <dbReference type="ARBA" id="ARBA00022485"/>
    </source>
</evidence>
<proteinExistence type="predicted"/>
<dbReference type="SUPFAM" id="SSF54862">
    <property type="entry name" value="4Fe-4S ferredoxins"/>
    <property type="match status" value="1"/>
</dbReference>